<feature type="domain" description="Endoplasmic reticulum vesicle transporter N-terminal" evidence="7">
    <location>
        <begin position="4"/>
        <end position="83"/>
    </location>
</feature>
<evidence type="ECO:0000256" key="2">
    <source>
        <dbReference type="ARBA" id="ARBA00022692"/>
    </source>
</evidence>
<evidence type="ECO:0000256" key="1">
    <source>
        <dbReference type="ARBA" id="ARBA00004370"/>
    </source>
</evidence>
<dbReference type="Proteomes" id="UP000278143">
    <property type="component" value="Unassembled WGS sequence"/>
</dbReference>
<dbReference type="InterPro" id="IPR039542">
    <property type="entry name" value="Erv_N"/>
</dbReference>
<comment type="subcellular location">
    <subcellularLocation>
        <location evidence="1">Membrane</location>
    </subcellularLocation>
</comment>
<evidence type="ECO:0000256" key="4">
    <source>
        <dbReference type="ARBA" id="ARBA00023136"/>
    </source>
</evidence>
<evidence type="ECO:0000313" key="8">
    <source>
        <dbReference type="EMBL" id="RKP26532.1"/>
    </source>
</evidence>
<dbReference type="OrthoDB" id="5541786at2759"/>
<feature type="transmembrane region" description="Helical" evidence="5">
    <location>
        <begin position="20"/>
        <end position="39"/>
    </location>
</feature>
<organism evidence="8 9">
    <name type="scientific">Syncephalis pseudoplumigaleata</name>
    <dbReference type="NCBI Taxonomy" id="1712513"/>
    <lineage>
        <taxon>Eukaryota</taxon>
        <taxon>Fungi</taxon>
        <taxon>Fungi incertae sedis</taxon>
        <taxon>Zoopagomycota</taxon>
        <taxon>Zoopagomycotina</taxon>
        <taxon>Zoopagomycetes</taxon>
        <taxon>Zoopagales</taxon>
        <taxon>Piptocephalidaceae</taxon>
        <taxon>Syncephalis</taxon>
    </lineage>
</organism>
<feature type="domain" description="Endoplasmic reticulum vesicle transporter C-terminal" evidence="6">
    <location>
        <begin position="130"/>
        <end position="279"/>
    </location>
</feature>
<keyword evidence="3 5" id="KW-1133">Transmembrane helix</keyword>
<evidence type="ECO:0000259" key="6">
    <source>
        <dbReference type="Pfam" id="PF07970"/>
    </source>
</evidence>
<dbReference type="GO" id="GO:0030134">
    <property type="term" value="C:COPII-coated ER to Golgi transport vesicle"/>
    <property type="evidence" value="ECO:0007669"/>
    <property type="project" value="TreeGrafter"/>
</dbReference>
<dbReference type="GO" id="GO:0006888">
    <property type="term" value="P:endoplasmic reticulum to Golgi vesicle-mediated transport"/>
    <property type="evidence" value="ECO:0007669"/>
    <property type="project" value="TreeGrafter"/>
</dbReference>
<evidence type="ECO:0000256" key="3">
    <source>
        <dbReference type="ARBA" id="ARBA00022989"/>
    </source>
</evidence>
<dbReference type="PANTHER" id="PTHR10984:SF30">
    <property type="entry name" value="ENDOPLASMIC RETICULUM-GOLGI INTERMEDIATE COMPARTMENT PROTEIN 2"/>
    <property type="match status" value="1"/>
</dbReference>
<dbReference type="GO" id="GO:0016020">
    <property type="term" value="C:membrane"/>
    <property type="evidence" value="ECO:0007669"/>
    <property type="project" value="UniProtKB-SubCell"/>
</dbReference>
<keyword evidence="9" id="KW-1185">Reference proteome</keyword>
<dbReference type="Pfam" id="PF13850">
    <property type="entry name" value="ERGIC_N"/>
    <property type="match status" value="1"/>
</dbReference>
<sequence length="307" mass="34164">SMKLSSFDAFPKASASYKERRRFGGIVSILITIVLCLLVKHEISEYIGQRQRYDFFVDKHINHPLQINVDITFAMRCEQFTADGATLLSDKLTDELHNDVEAQKQYEYGMSAFSMDRQGNTMNHAVFGDGKKNGCRLSGSFDAAKIAGNLHVTALGHGHGGGHVPHEAINFTHRIDRFSFGKEYPSLSNPLDNSVEIDALMLLCGLARFSSLVLTNQYAVTEYHRGVNAEQQIWPGVYFKYTIEPISVRVTEGDNRSLFNFLTRLCGVIGGIWVTTGLIYAIINSFSGTTTASTITTPIPRAPMKMH</sequence>
<feature type="non-terminal residue" evidence="8">
    <location>
        <position position="1"/>
    </location>
</feature>
<dbReference type="GO" id="GO:0006890">
    <property type="term" value="P:retrograde vesicle-mediated transport, Golgi to endoplasmic reticulum"/>
    <property type="evidence" value="ECO:0007669"/>
    <property type="project" value="TreeGrafter"/>
</dbReference>
<reference evidence="9" key="1">
    <citation type="journal article" date="2018" name="Nat. Microbiol.">
        <title>Leveraging single-cell genomics to expand the fungal tree of life.</title>
        <authorList>
            <person name="Ahrendt S.R."/>
            <person name="Quandt C.A."/>
            <person name="Ciobanu D."/>
            <person name="Clum A."/>
            <person name="Salamov A."/>
            <person name="Andreopoulos B."/>
            <person name="Cheng J.F."/>
            <person name="Woyke T."/>
            <person name="Pelin A."/>
            <person name="Henrissat B."/>
            <person name="Reynolds N.K."/>
            <person name="Benny G.L."/>
            <person name="Smith M.E."/>
            <person name="James T.Y."/>
            <person name="Grigoriev I.V."/>
        </authorList>
    </citation>
    <scope>NUCLEOTIDE SEQUENCE [LARGE SCALE GENOMIC DNA]</scope>
    <source>
        <strain evidence="9">Benny S71-1</strain>
    </source>
</reference>
<evidence type="ECO:0000256" key="5">
    <source>
        <dbReference type="SAM" id="Phobius"/>
    </source>
</evidence>
<evidence type="ECO:0000259" key="7">
    <source>
        <dbReference type="Pfam" id="PF13850"/>
    </source>
</evidence>
<dbReference type="EMBL" id="KZ989400">
    <property type="protein sequence ID" value="RKP26532.1"/>
    <property type="molecule type" value="Genomic_DNA"/>
</dbReference>
<feature type="transmembrane region" description="Helical" evidence="5">
    <location>
        <begin position="261"/>
        <end position="283"/>
    </location>
</feature>
<name>A0A4P9Z3F1_9FUNG</name>
<protein>
    <submittedName>
        <fullName evidence="8">Endoplasmic reticulum vesicle transporter-domain-containing protein</fullName>
    </submittedName>
</protein>
<proteinExistence type="predicted"/>
<accession>A0A4P9Z3F1</accession>
<keyword evidence="4 5" id="KW-0472">Membrane</keyword>
<dbReference type="InterPro" id="IPR012936">
    <property type="entry name" value="Erv_C"/>
</dbReference>
<dbReference type="AlphaFoldDB" id="A0A4P9Z3F1"/>
<dbReference type="GO" id="GO:0005783">
    <property type="term" value="C:endoplasmic reticulum"/>
    <property type="evidence" value="ECO:0007669"/>
    <property type="project" value="TreeGrafter"/>
</dbReference>
<keyword evidence="2 5" id="KW-0812">Transmembrane</keyword>
<dbReference type="InterPro" id="IPR045888">
    <property type="entry name" value="Erv"/>
</dbReference>
<dbReference type="Pfam" id="PF07970">
    <property type="entry name" value="COPIIcoated_ERV"/>
    <property type="match status" value="1"/>
</dbReference>
<evidence type="ECO:0000313" key="9">
    <source>
        <dbReference type="Proteomes" id="UP000278143"/>
    </source>
</evidence>
<dbReference type="PANTHER" id="PTHR10984">
    <property type="entry name" value="ENDOPLASMIC RETICULUM-GOLGI INTERMEDIATE COMPARTMENT PROTEIN"/>
    <property type="match status" value="1"/>
</dbReference>
<gene>
    <name evidence="8" type="ORF">SYNPS1DRAFT_14065</name>
</gene>